<proteinExistence type="predicted"/>
<evidence type="ECO:0000313" key="2">
    <source>
        <dbReference type="EMBL" id="QHT97652.1"/>
    </source>
</evidence>
<feature type="compositionally biased region" description="Basic and acidic residues" evidence="1">
    <location>
        <begin position="1"/>
        <end position="45"/>
    </location>
</feature>
<reference evidence="2" key="1">
    <citation type="journal article" date="2020" name="Nature">
        <title>Giant virus diversity and host interactions through global metagenomics.</title>
        <authorList>
            <person name="Schulz F."/>
            <person name="Roux S."/>
            <person name="Paez-Espino D."/>
            <person name="Jungbluth S."/>
            <person name="Walsh D.A."/>
            <person name="Denef V.J."/>
            <person name="McMahon K.D."/>
            <person name="Konstantinidis K.T."/>
            <person name="Eloe-Fadrosh E.A."/>
            <person name="Kyrpides N.C."/>
            <person name="Woyke T."/>
        </authorList>
    </citation>
    <scope>NUCLEOTIDE SEQUENCE</scope>
    <source>
        <strain evidence="2">GVMAG-M-3300025572-1</strain>
    </source>
</reference>
<dbReference type="AlphaFoldDB" id="A0A6C0IX22"/>
<accession>A0A6C0IX22</accession>
<evidence type="ECO:0000256" key="1">
    <source>
        <dbReference type="SAM" id="MobiDB-lite"/>
    </source>
</evidence>
<dbReference type="EMBL" id="MN740283">
    <property type="protein sequence ID" value="QHT97652.1"/>
    <property type="molecule type" value="Genomic_DNA"/>
</dbReference>
<organism evidence="2">
    <name type="scientific">viral metagenome</name>
    <dbReference type="NCBI Taxonomy" id="1070528"/>
    <lineage>
        <taxon>unclassified sequences</taxon>
        <taxon>metagenomes</taxon>
        <taxon>organismal metagenomes</taxon>
    </lineage>
</organism>
<feature type="region of interest" description="Disordered" evidence="1">
    <location>
        <begin position="1"/>
        <end position="55"/>
    </location>
</feature>
<sequence>MNLIPKLKEICEGESEKEKQERLKRSLDAIDHGKRGRDKQRNHEGNKKKKELSLADKSALKTAQMQKTIDKLCHQLKGEADPEIRERINQKIQRLSDLLRSEVTA</sequence>
<protein>
    <submittedName>
        <fullName evidence="2">Uncharacterized protein</fullName>
    </submittedName>
</protein>
<name>A0A6C0IX22_9ZZZZ</name>